<dbReference type="Pfam" id="PF01098">
    <property type="entry name" value="FTSW_RODA_SPOVE"/>
    <property type="match status" value="1"/>
</dbReference>
<feature type="transmembrane region" description="Helical" evidence="6">
    <location>
        <begin position="436"/>
        <end position="454"/>
    </location>
</feature>
<dbReference type="Proteomes" id="UP000760480">
    <property type="component" value="Unassembled WGS sequence"/>
</dbReference>
<evidence type="ECO:0000256" key="1">
    <source>
        <dbReference type="ARBA" id="ARBA00004141"/>
    </source>
</evidence>
<keyword evidence="3" id="KW-0133">Cell shape</keyword>
<evidence type="ECO:0000256" key="2">
    <source>
        <dbReference type="ARBA" id="ARBA00022692"/>
    </source>
</evidence>
<protein>
    <recommendedName>
        <fullName evidence="9">O-antigen ligase domain-containing protein</fullName>
    </recommendedName>
</protein>
<feature type="transmembrane region" description="Helical" evidence="6">
    <location>
        <begin position="562"/>
        <end position="579"/>
    </location>
</feature>
<reference evidence="7 8" key="1">
    <citation type="submission" date="2019-03" db="EMBL/GenBank/DDBJ databases">
        <title>Metabolic reconstructions from genomes of highly enriched 'Candidatus Accumulibacter' and 'Candidatus Competibacter' bioreactor populations.</title>
        <authorList>
            <person name="Annavajhala M.K."/>
            <person name="Welles L."/>
            <person name="Abbas B."/>
            <person name="Sorokin D."/>
            <person name="Park H."/>
            <person name="Van Loosdrecht M."/>
            <person name="Chandran K."/>
        </authorList>
    </citation>
    <scope>NUCLEOTIDE SEQUENCE [LARGE SCALE GENOMIC DNA]</scope>
    <source>
        <strain evidence="7 8">SBR_G</strain>
    </source>
</reference>
<dbReference type="PANTHER" id="PTHR30474:SF14">
    <property type="entry name" value="CELL CYCLE PROTEIN"/>
    <property type="match status" value="1"/>
</dbReference>
<feature type="transmembrane region" description="Helical" evidence="6">
    <location>
        <begin position="505"/>
        <end position="525"/>
    </location>
</feature>
<evidence type="ECO:0000256" key="4">
    <source>
        <dbReference type="ARBA" id="ARBA00022989"/>
    </source>
</evidence>
<evidence type="ECO:0000256" key="3">
    <source>
        <dbReference type="ARBA" id="ARBA00022960"/>
    </source>
</evidence>
<evidence type="ECO:0000313" key="7">
    <source>
        <dbReference type="EMBL" id="NMQ19430.1"/>
    </source>
</evidence>
<feature type="transmembrane region" description="Helical" evidence="6">
    <location>
        <begin position="25"/>
        <end position="43"/>
    </location>
</feature>
<feature type="transmembrane region" description="Helical" evidence="6">
    <location>
        <begin position="404"/>
        <end position="424"/>
    </location>
</feature>
<accession>A0ABX1TLW5</accession>
<feature type="transmembrane region" description="Helical" evidence="6">
    <location>
        <begin position="474"/>
        <end position="493"/>
    </location>
</feature>
<dbReference type="RefSeq" id="WP_169248685.1">
    <property type="nucleotide sequence ID" value="NZ_SPMZ01000026.1"/>
</dbReference>
<proteinExistence type="predicted"/>
<sequence length="767" mass="82912">MSEPGLRAGGDSVAPRWPAALAGRWWLTLLWLLPVLAAGWTVYRAPAWLEPWVLTVTLEPGQTVMLGREALRAPQADSEHILLWREVGGGWRLTNIATDKQVLWQPARGGDEQPIREWSLRAGAAFVADGQTFTVLGVEGGRLALQEGGRRWEYDGFRLRLDGQPLPECYPDWRSRWRERMADLGWLGLVRRPLRLGGGVHCADRLGLVGVPLDTVVLAPVDSGFVLRPGEAGRPDGPAVTVAAGGPEAESLWRRSVPLAIGDDLIIGRTRYRVLRTVPVLELAVVARAQRWPAAIAPRPVTPPVEVHWHSVTWLWPPGLGALAWPLGLALPLLALGLIWPVRTRDGRWPSAGDRGRIAGALALAGVGLGLYLSSLTVPVLWPYLLAWPVLLLWLTAVRSPWSVGLLVVLTLLLGGGWITLLQLGTGAEESGWPRFGGGGAALAGAFGWLAWAWRSVWRRWRPVDGLGFRLARWGPLALGGAALILLAAQAAFGDEGGWSGFQPFELAKLALVLLAAHALTVGAGEGGARKLSRWPLSLGPVLLLLVASGFALGILRDFSPLVLLLLWVLALAWSYLRVHPRLGWRWGGRLALLVLVGSLASGVMGLRQWPDSLPPSLQPIRIRAWMAPEQYPHAGYQPRRALEAIRAGGWTGAVWSDTANGRVMTVPLVENDFTPTFFLNRYGGLAALLLVATQTAFVLLLVAIADRALRRTDRNDQRLVAFGGFAYFALCGGAALLGAHFFGVMGYQSGISAGDGPADVAALGRR</sequence>
<feature type="transmembrane region" description="Helical" evidence="6">
    <location>
        <begin position="381"/>
        <end position="397"/>
    </location>
</feature>
<keyword evidence="8" id="KW-1185">Reference proteome</keyword>
<evidence type="ECO:0000256" key="6">
    <source>
        <dbReference type="SAM" id="Phobius"/>
    </source>
</evidence>
<keyword evidence="2 6" id="KW-0812">Transmembrane</keyword>
<keyword evidence="5 6" id="KW-0472">Membrane</keyword>
<name>A0ABX1TLW5_9GAMM</name>
<feature type="transmembrane region" description="Helical" evidence="6">
    <location>
        <begin position="537"/>
        <end position="556"/>
    </location>
</feature>
<feature type="transmembrane region" description="Helical" evidence="6">
    <location>
        <begin position="591"/>
        <end position="610"/>
    </location>
</feature>
<evidence type="ECO:0000256" key="5">
    <source>
        <dbReference type="ARBA" id="ARBA00023136"/>
    </source>
</evidence>
<comment type="subcellular location">
    <subcellularLocation>
        <location evidence="1">Membrane</location>
        <topology evidence="1">Multi-pass membrane protein</topology>
    </subcellularLocation>
</comment>
<organism evidence="7 8">
    <name type="scientific">Candidatus Competibacter phosphatis</name>
    <dbReference type="NCBI Taxonomy" id="221280"/>
    <lineage>
        <taxon>Bacteria</taxon>
        <taxon>Pseudomonadati</taxon>
        <taxon>Pseudomonadota</taxon>
        <taxon>Gammaproteobacteria</taxon>
        <taxon>Candidatus Competibacteraceae</taxon>
        <taxon>Candidatus Competibacter</taxon>
    </lineage>
</organism>
<evidence type="ECO:0000313" key="8">
    <source>
        <dbReference type="Proteomes" id="UP000760480"/>
    </source>
</evidence>
<feature type="transmembrane region" description="Helical" evidence="6">
    <location>
        <begin position="314"/>
        <end position="338"/>
    </location>
</feature>
<comment type="caution">
    <text evidence="7">The sequence shown here is derived from an EMBL/GenBank/DDBJ whole genome shotgun (WGS) entry which is preliminary data.</text>
</comment>
<feature type="transmembrane region" description="Helical" evidence="6">
    <location>
        <begin position="358"/>
        <end position="375"/>
    </location>
</feature>
<feature type="transmembrane region" description="Helical" evidence="6">
    <location>
        <begin position="683"/>
        <end position="705"/>
    </location>
</feature>
<evidence type="ECO:0008006" key="9">
    <source>
        <dbReference type="Google" id="ProtNLM"/>
    </source>
</evidence>
<keyword evidence="4 6" id="KW-1133">Transmembrane helix</keyword>
<dbReference type="PANTHER" id="PTHR30474">
    <property type="entry name" value="CELL CYCLE PROTEIN"/>
    <property type="match status" value="1"/>
</dbReference>
<feature type="transmembrane region" description="Helical" evidence="6">
    <location>
        <begin position="726"/>
        <end position="748"/>
    </location>
</feature>
<dbReference type="EMBL" id="SPMZ01000026">
    <property type="protein sequence ID" value="NMQ19430.1"/>
    <property type="molecule type" value="Genomic_DNA"/>
</dbReference>
<dbReference type="InterPro" id="IPR001182">
    <property type="entry name" value="FtsW/RodA"/>
</dbReference>
<gene>
    <name evidence="7" type="ORF">E4P82_09625</name>
</gene>